<organism evidence="1 2">
    <name type="scientific">Candidatus Woesebacteria bacterium RBG_16_34_12</name>
    <dbReference type="NCBI Taxonomy" id="1802480"/>
    <lineage>
        <taxon>Bacteria</taxon>
        <taxon>Candidatus Woeseibacteriota</taxon>
    </lineage>
</organism>
<accession>A0A1F7X7B8</accession>
<dbReference type="EMBL" id="MGFS01000027">
    <property type="protein sequence ID" value="OGM10964.1"/>
    <property type="molecule type" value="Genomic_DNA"/>
</dbReference>
<evidence type="ECO:0000313" key="1">
    <source>
        <dbReference type="EMBL" id="OGM10964.1"/>
    </source>
</evidence>
<comment type="caution">
    <text evidence="1">The sequence shown here is derived from an EMBL/GenBank/DDBJ whole genome shotgun (WGS) entry which is preliminary data.</text>
</comment>
<dbReference type="AlphaFoldDB" id="A0A1F7X7B8"/>
<sequence>MEIMRPNKFPGICETCSEASNTILEISKDIKSIRPPTELISLELRCKRKFYPRNRMSMHISGRCKKIEDSSEELVDLILKPVSVQCLGLKK</sequence>
<proteinExistence type="predicted"/>
<gene>
    <name evidence="1" type="ORF">A2Z22_03800</name>
</gene>
<reference evidence="1 2" key="1">
    <citation type="journal article" date="2016" name="Nat. Commun.">
        <title>Thousands of microbial genomes shed light on interconnected biogeochemical processes in an aquifer system.</title>
        <authorList>
            <person name="Anantharaman K."/>
            <person name="Brown C.T."/>
            <person name="Hug L.A."/>
            <person name="Sharon I."/>
            <person name="Castelle C.J."/>
            <person name="Probst A.J."/>
            <person name="Thomas B.C."/>
            <person name="Singh A."/>
            <person name="Wilkins M.J."/>
            <person name="Karaoz U."/>
            <person name="Brodie E.L."/>
            <person name="Williams K.H."/>
            <person name="Hubbard S.S."/>
            <person name="Banfield J.F."/>
        </authorList>
    </citation>
    <scope>NUCLEOTIDE SEQUENCE [LARGE SCALE GENOMIC DNA]</scope>
</reference>
<evidence type="ECO:0000313" key="2">
    <source>
        <dbReference type="Proteomes" id="UP000177053"/>
    </source>
</evidence>
<name>A0A1F7X7B8_9BACT</name>
<dbReference type="Proteomes" id="UP000177053">
    <property type="component" value="Unassembled WGS sequence"/>
</dbReference>
<protein>
    <submittedName>
        <fullName evidence="1">Uncharacterized protein</fullName>
    </submittedName>
</protein>